<evidence type="ECO:0000313" key="3">
    <source>
        <dbReference type="Proteomes" id="UP001500399"/>
    </source>
</evidence>
<evidence type="ECO:0000259" key="1">
    <source>
        <dbReference type="Pfam" id="PF13304"/>
    </source>
</evidence>
<proteinExistence type="predicted"/>
<feature type="domain" description="ATPase AAA-type core" evidence="1">
    <location>
        <begin position="45"/>
        <end position="139"/>
    </location>
</feature>
<keyword evidence="2" id="KW-0067">ATP-binding</keyword>
<gene>
    <name evidence="2" type="ORF">GCM10008919_13580</name>
</gene>
<comment type="caution">
    <text evidence="2">The sequence shown here is derived from an EMBL/GenBank/DDBJ whole genome shotgun (WGS) entry which is preliminary data.</text>
</comment>
<name>A0ABN0T3M4_9FIRM</name>
<keyword evidence="3" id="KW-1185">Reference proteome</keyword>
<dbReference type="SUPFAM" id="SSF52540">
    <property type="entry name" value="P-loop containing nucleoside triphosphate hydrolases"/>
    <property type="match status" value="1"/>
</dbReference>
<reference evidence="2 3" key="1">
    <citation type="journal article" date="2019" name="Int. J. Syst. Evol. Microbiol.">
        <title>The Global Catalogue of Microorganisms (GCM) 10K type strain sequencing project: providing services to taxonomists for standard genome sequencing and annotation.</title>
        <authorList>
            <consortium name="The Broad Institute Genomics Platform"/>
            <consortium name="The Broad Institute Genome Sequencing Center for Infectious Disease"/>
            <person name="Wu L."/>
            <person name="Ma J."/>
        </authorList>
    </citation>
    <scope>NUCLEOTIDE SEQUENCE [LARGE SCALE GENOMIC DNA]</scope>
    <source>
        <strain evidence="2 3">JCM 8542</strain>
    </source>
</reference>
<dbReference type="InterPro" id="IPR003959">
    <property type="entry name" value="ATPase_AAA_core"/>
</dbReference>
<dbReference type="PANTHER" id="PTHR40396">
    <property type="entry name" value="ATPASE-LIKE PROTEIN"/>
    <property type="match status" value="1"/>
</dbReference>
<dbReference type="Proteomes" id="UP001500399">
    <property type="component" value="Unassembled WGS sequence"/>
</dbReference>
<dbReference type="Gene3D" id="3.40.50.300">
    <property type="entry name" value="P-loop containing nucleotide triphosphate hydrolases"/>
    <property type="match status" value="1"/>
</dbReference>
<dbReference type="InterPro" id="IPR027417">
    <property type="entry name" value="P-loop_NTPase"/>
</dbReference>
<dbReference type="Pfam" id="PF13304">
    <property type="entry name" value="AAA_21"/>
    <property type="match status" value="2"/>
</dbReference>
<protein>
    <submittedName>
        <fullName evidence="2">ATP-binding protein</fullName>
    </submittedName>
</protein>
<organism evidence="2 3">
    <name type="scientific">Selenomonas dianae</name>
    <dbReference type="NCBI Taxonomy" id="135079"/>
    <lineage>
        <taxon>Bacteria</taxon>
        <taxon>Bacillati</taxon>
        <taxon>Bacillota</taxon>
        <taxon>Negativicutes</taxon>
        <taxon>Selenomonadales</taxon>
        <taxon>Selenomonadaceae</taxon>
        <taxon>Selenomonas</taxon>
    </lineage>
</organism>
<keyword evidence="2" id="KW-0547">Nucleotide-binding</keyword>
<evidence type="ECO:0000313" key="2">
    <source>
        <dbReference type="EMBL" id="GAA0211558.1"/>
    </source>
</evidence>
<dbReference type="RefSeq" id="WP_304987036.1">
    <property type="nucleotide sequence ID" value="NZ_BAAACR010000008.1"/>
</dbReference>
<accession>A0ABN0T3M4</accession>
<dbReference type="EMBL" id="BAAACR010000008">
    <property type="protein sequence ID" value="GAA0211558.1"/>
    <property type="molecule type" value="Genomic_DNA"/>
</dbReference>
<feature type="domain" description="ATPase AAA-type core" evidence="1">
    <location>
        <begin position="289"/>
        <end position="358"/>
    </location>
</feature>
<sequence>MLLQFSCSNYKSIKDKIDFSMWASSDATMLERTKEYNGAHILRMAAIYGANGSGKSNFISAMAFVRGMIVNSLHHQPGEPIPLRPHKLSPEDRPSSFDVQFVIAGVRYAYGFSILRGEISEEYLYHFPKQKQSRIFEREGMNFTFGRTYKNSFTLAMDALKENRLFLTCAANFSPVEEVVSAFRFFRQDIVVYRTLTDDSSMNNWMRRSIEMMNENPATKEKFVRILQSLGVGITGVETKMEEISLEDMKQNIPPELHVLFSSPEGRASKFKSVEVRLLYEKFATDLMAEESTGIKKLFQIMYPLIDSISSGKILICDELEMGLHENIVSELIRFFSNAEGEKYSQLIFTTHDTNLLDLEVFRRDQIWFTELNEDRATDLYSLVEIRNVRKNENLSARYIEGKYGAIPMMNEKMIENLIESDVTA</sequence>
<dbReference type="PANTHER" id="PTHR40396:SF1">
    <property type="entry name" value="ATPASE AAA-TYPE CORE DOMAIN-CONTAINING PROTEIN"/>
    <property type="match status" value="1"/>
</dbReference>
<dbReference type="GO" id="GO:0005524">
    <property type="term" value="F:ATP binding"/>
    <property type="evidence" value="ECO:0007669"/>
    <property type="project" value="UniProtKB-KW"/>
</dbReference>